<keyword evidence="6" id="KW-1133">Transmembrane helix</keyword>
<dbReference type="SMART" id="SM00320">
    <property type="entry name" value="WD40"/>
    <property type="match status" value="2"/>
</dbReference>
<accession>A0A4U1BH32</accession>
<evidence type="ECO:0000256" key="6">
    <source>
        <dbReference type="SAM" id="Phobius"/>
    </source>
</evidence>
<evidence type="ECO:0000256" key="3">
    <source>
        <dbReference type="ARBA" id="ARBA00022737"/>
    </source>
</evidence>
<reference evidence="7 8" key="1">
    <citation type="submission" date="2019-04" db="EMBL/GenBank/DDBJ databases">
        <authorList>
            <person name="Hwang J.C."/>
        </authorList>
    </citation>
    <scope>NUCLEOTIDE SEQUENCE [LARGE SCALE GENOMIC DNA]</scope>
    <source>
        <strain evidence="7 8">IMCC35001</strain>
    </source>
</reference>
<dbReference type="SUPFAM" id="SSF50978">
    <property type="entry name" value="WD40 repeat-like"/>
    <property type="match status" value="1"/>
</dbReference>
<evidence type="ECO:0000256" key="4">
    <source>
        <dbReference type="PROSITE-ProRule" id="PRU00221"/>
    </source>
</evidence>
<dbReference type="InterPro" id="IPR015943">
    <property type="entry name" value="WD40/YVTN_repeat-like_dom_sf"/>
</dbReference>
<evidence type="ECO:0000256" key="5">
    <source>
        <dbReference type="SAM" id="Coils"/>
    </source>
</evidence>
<dbReference type="EMBL" id="SWCI01000002">
    <property type="protein sequence ID" value="TKB50344.1"/>
    <property type="molecule type" value="Genomic_DNA"/>
</dbReference>
<comment type="caution">
    <text evidence="7">The sequence shown here is derived from an EMBL/GenBank/DDBJ whole genome shotgun (WGS) entry which is preliminary data.</text>
</comment>
<proteinExistence type="predicted"/>
<keyword evidence="1" id="KW-0963">Cytoplasm</keyword>
<evidence type="ECO:0000313" key="8">
    <source>
        <dbReference type="Proteomes" id="UP000305674"/>
    </source>
</evidence>
<protein>
    <submittedName>
        <fullName evidence="7">Uncharacterized protein</fullName>
    </submittedName>
</protein>
<dbReference type="PANTHER" id="PTHR19849">
    <property type="entry name" value="PHOSPHOLIPASE A-2-ACTIVATING PROTEIN"/>
    <property type="match status" value="1"/>
</dbReference>
<keyword evidence="8" id="KW-1185">Reference proteome</keyword>
<dbReference type="InterPro" id="IPR019775">
    <property type="entry name" value="WD40_repeat_CS"/>
</dbReference>
<dbReference type="GO" id="GO:0010992">
    <property type="term" value="P:ubiquitin recycling"/>
    <property type="evidence" value="ECO:0007669"/>
    <property type="project" value="TreeGrafter"/>
</dbReference>
<dbReference type="AlphaFoldDB" id="A0A4U1BH32"/>
<evidence type="ECO:0000313" key="7">
    <source>
        <dbReference type="EMBL" id="TKB50344.1"/>
    </source>
</evidence>
<keyword evidence="6" id="KW-0812">Transmembrane</keyword>
<feature type="repeat" description="WD" evidence="4">
    <location>
        <begin position="94"/>
        <end position="134"/>
    </location>
</feature>
<organism evidence="7 8">
    <name type="scientific">Ferrimonas sediminicola</name>
    <dbReference type="NCBI Taxonomy" id="2569538"/>
    <lineage>
        <taxon>Bacteria</taxon>
        <taxon>Pseudomonadati</taxon>
        <taxon>Pseudomonadota</taxon>
        <taxon>Gammaproteobacteria</taxon>
        <taxon>Alteromonadales</taxon>
        <taxon>Ferrimonadaceae</taxon>
        <taxon>Ferrimonas</taxon>
    </lineage>
</organism>
<dbReference type="RefSeq" id="WP_136851640.1">
    <property type="nucleotide sequence ID" value="NZ_SWCI01000002.1"/>
</dbReference>
<feature type="coiled-coil region" evidence="5">
    <location>
        <begin position="672"/>
        <end position="699"/>
    </location>
</feature>
<keyword evidence="6" id="KW-0472">Membrane</keyword>
<evidence type="ECO:0000256" key="1">
    <source>
        <dbReference type="ARBA" id="ARBA00022490"/>
    </source>
</evidence>
<dbReference type="Proteomes" id="UP000305674">
    <property type="component" value="Unassembled WGS sequence"/>
</dbReference>
<name>A0A4U1BH32_9GAMM</name>
<feature type="transmembrane region" description="Helical" evidence="6">
    <location>
        <begin position="423"/>
        <end position="446"/>
    </location>
</feature>
<dbReference type="InterPro" id="IPR001680">
    <property type="entry name" value="WD40_rpt"/>
</dbReference>
<dbReference type="GO" id="GO:0005737">
    <property type="term" value="C:cytoplasm"/>
    <property type="evidence" value="ECO:0007669"/>
    <property type="project" value="UniProtKB-ARBA"/>
</dbReference>
<evidence type="ECO:0000256" key="2">
    <source>
        <dbReference type="ARBA" id="ARBA00022574"/>
    </source>
</evidence>
<feature type="coiled-coil region" evidence="5">
    <location>
        <begin position="334"/>
        <end position="368"/>
    </location>
</feature>
<keyword evidence="3" id="KW-0677">Repeat</keyword>
<dbReference type="PROSITE" id="PS00678">
    <property type="entry name" value="WD_REPEATS_1"/>
    <property type="match status" value="1"/>
</dbReference>
<dbReference type="InterPro" id="IPR036322">
    <property type="entry name" value="WD40_repeat_dom_sf"/>
</dbReference>
<dbReference type="GO" id="GO:0043161">
    <property type="term" value="P:proteasome-mediated ubiquitin-dependent protein catabolic process"/>
    <property type="evidence" value="ECO:0007669"/>
    <property type="project" value="TreeGrafter"/>
</dbReference>
<sequence>MSKQSRCETLTDNELEQGLLKDTKLDRKYRVEWGQGPDYTLICDDEDIRKPYQRHSGDVIALMPLRKMERTFVSVGLDHNICVSAFNGRQQQLLTGHDDRILGLIELAKGKLLSVAKDNTVRVWDLFTGRELTVMEAEVAALSDIKLFSNSDNLAISEPKDVTIWSFEGKKVAVMQGLKSAINEVFTLDDGSWLIKTENNPPSIWSATGKFLHQFKFDFSFTDDLAELEGDRLLIRRDTSISLWSTEGELLSSHQADDELVVAFDTLKKGQRDSHQHMADHPEIIDYPHLRNPLHLPHSRFNAREEIESQGLKLTGDRKMFWDFFNRPLFEPVKTAMKGTIASARRQLRKLDEKQQAAAEARDLAERKRKGAARWSWFFLILTLGLAGIGYLAFIGNPMVLDLARQLVTEKLQLPRLAGKRDFFLVVAVVFGAAGALMLLLGLILFGRNRKHRRRQLQLEENLAVQAVIAPAYHSMIQRIKRYRRGLLSQIPIFSDNELFTGRKVAEAINHQIDNKLKQMAMDECGLEKEDIIYTDHEAIVLSDWALIQDDDKRRQVKSKLNLGNELSFWTGANKQILFAVQYVQYIFLTEDKVDVFTTYYDFIAGKCIGKEANAFYYKDVTNVAKRDVDRSNGYNADNGSISATEITLSVASGERIRLTILNEDSVSSMANDAKDNESTSIEVRIDQLEQDRREIMEDPDMDEEERQEELAMIDAHMTDLNNQDVAQDTTVSSTKAEETVRNIRNQLHNHKQHSRGEVAI</sequence>
<dbReference type="OrthoDB" id="218695at2"/>
<keyword evidence="5" id="KW-0175">Coiled coil</keyword>
<dbReference type="Gene3D" id="2.130.10.10">
    <property type="entry name" value="YVTN repeat-like/Quinoprotein amine dehydrogenase"/>
    <property type="match status" value="1"/>
</dbReference>
<dbReference type="GO" id="GO:0043130">
    <property type="term" value="F:ubiquitin binding"/>
    <property type="evidence" value="ECO:0007669"/>
    <property type="project" value="TreeGrafter"/>
</dbReference>
<keyword evidence="2 4" id="KW-0853">WD repeat</keyword>
<dbReference type="PROSITE" id="PS50082">
    <property type="entry name" value="WD_REPEATS_2"/>
    <property type="match status" value="1"/>
</dbReference>
<feature type="transmembrane region" description="Helical" evidence="6">
    <location>
        <begin position="377"/>
        <end position="395"/>
    </location>
</feature>
<gene>
    <name evidence="7" type="ORF">FCL40_04090</name>
</gene>
<dbReference type="PANTHER" id="PTHR19849:SF0">
    <property type="entry name" value="PHOSPHOLIPASE A-2-ACTIVATING PROTEIN"/>
    <property type="match status" value="1"/>
</dbReference>